<gene>
    <name evidence="1" type="ORF">Ga0080574_TMP4029</name>
</gene>
<evidence type="ECO:0000313" key="2">
    <source>
        <dbReference type="Proteomes" id="UP000187059"/>
    </source>
</evidence>
<dbReference type="AlphaFoldDB" id="A0A1P8UY94"/>
<accession>A0A1P8UY94</accession>
<name>A0A1P8UY94_9RHOB</name>
<proteinExistence type="predicted"/>
<keyword evidence="2" id="KW-1185">Reference proteome</keyword>
<dbReference type="KEGG" id="paby:Ga0080574_TMP4029"/>
<evidence type="ECO:0000313" key="1">
    <source>
        <dbReference type="EMBL" id="APZ54363.1"/>
    </source>
</evidence>
<dbReference type="Proteomes" id="UP000187059">
    <property type="component" value="Chromosome"/>
</dbReference>
<dbReference type="EMBL" id="CP015093">
    <property type="protein sequence ID" value="APZ54363.1"/>
    <property type="molecule type" value="Genomic_DNA"/>
</dbReference>
<dbReference type="RefSeq" id="WP_076703756.1">
    <property type="nucleotide sequence ID" value="NZ_CP015093.1"/>
</dbReference>
<dbReference type="STRING" id="1250539.Ga0080574_TMP4029"/>
<organism evidence="1 2">
    <name type="scientific">Salipiger abyssi</name>
    <dbReference type="NCBI Taxonomy" id="1250539"/>
    <lineage>
        <taxon>Bacteria</taxon>
        <taxon>Pseudomonadati</taxon>
        <taxon>Pseudomonadota</taxon>
        <taxon>Alphaproteobacteria</taxon>
        <taxon>Rhodobacterales</taxon>
        <taxon>Roseobacteraceae</taxon>
        <taxon>Salipiger</taxon>
    </lineage>
</organism>
<reference evidence="1 2" key="1">
    <citation type="submission" date="2016-04" db="EMBL/GenBank/DDBJ databases">
        <title>Deep-sea bacteria in the southern Pacific.</title>
        <authorList>
            <person name="Tang K."/>
        </authorList>
    </citation>
    <scope>NUCLEOTIDE SEQUENCE [LARGE SCALE GENOMIC DNA]</scope>
    <source>
        <strain evidence="1 2">JLT2014</strain>
    </source>
</reference>
<protein>
    <submittedName>
        <fullName evidence="1">Uncharacterized protein</fullName>
    </submittedName>
</protein>
<sequence length="61" mass="7056">MNPFWLLRMAKWARNPPSSGRVKLVLAVIAFCLALYAVERWVGWPDALSTERMRVPTRVMP</sequence>
<dbReference type="OrthoDB" id="7283678at2"/>